<name>A0AAV4Y7K1_CAEEX</name>
<dbReference type="AlphaFoldDB" id="A0AAV4Y7K1"/>
<dbReference type="EMBL" id="BPLR01018759">
    <property type="protein sequence ID" value="GIZ02109.1"/>
    <property type="molecule type" value="Genomic_DNA"/>
</dbReference>
<evidence type="ECO:0000313" key="1">
    <source>
        <dbReference type="EMBL" id="GIZ02109.1"/>
    </source>
</evidence>
<keyword evidence="2" id="KW-1185">Reference proteome</keyword>
<accession>A0AAV4Y7K1</accession>
<dbReference type="Proteomes" id="UP001054945">
    <property type="component" value="Unassembled WGS sequence"/>
</dbReference>
<sequence length="77" mass="8875">MSSNVLLYISSMGCGVPAERTLVTFGRHHNFSSLHRRCIGKDFRQCEPYVPLQIGRRDSGVYTEITLMKLRLFWNPS</sequence>
<reference evidence="1 2" key="1">
    <citation type="submission" date="2021-06" db="EMBL/GenBank/DDBJ databases">
        <title>Caerostris extrusa draft genome.</title>
        <authorList>
            <person name="Kono N."/>
            <person name="Arakawa K."/>
        </authorList>
    </citation>
    <scope>NUCLEOTIDE SEQUENCE [LARGE SCALE GENOMIC DNA]</scope>
</reference>
<proteinExistence type="predicted"/>
<gene>
    <name evidence="1" type="ORF">CEXT_484361</name>
</gene>
<evidence type="ECO:0000313" key="2">
    <source>
        <dbReference type="Proteomes" id="UP001054945"/>
    </source>
</evidence>
<protein>
    <submittedName>
        <fullName evidence="1">Uncharacterized protein</fullName>
    </submittedName>
</protein>
<organism evidence="1 2">
    <name type="scientific">Caerostris extrusa</name>
    <name type="common">Bark spider</name>
    <name type="synonym">Caerostris bankana</name>
    <dbReference type="NCBI Taxonomy" id="172846"/>
    <lineage>
        <taxon>Eukaryota</taxon>
        <taxon>Metazoa</taxon>
        <taxon>Ecdysozoa</taxon>
        <taxon>Arthropoda</taxon>
        <taxon>Chelicerata</taxon>
        <taxon>Arachnida</taxon>
        <taxon>Araneae</taxon>
        <taxon>Araneomorphae</taxon>
        <taxon>Entelegynae</taxon>
        <taxon>Araneoidea</taxon>
        <taxon>Araneidae</taxon>
        <taxon>Caerostris</taxon>
    </lineage>
</organism>
<comment type="caution">
    <text evidence="1">The sequence shown here is derived from an EMBL/GenBank/DDBJ whole genome shotgun (WGS) entry which is preliminary data.</text>
</comment>